<feature type="compositionally biased region" description="Basic and acidic residues" evidence="4">
    <location>
        <begin position="464"/>
        <end position="496"/>
    </location>
</feature>
<dbReference type="Pfam" id="PF01852">
    <property type="entry name" value="START"/>
    <property type="match status" value="1"/>
</dbReference>
<evidence type="ECO:0000256" key="5">
    <source>
        <dbReference type="SAM" id="Phobius"/>
    </source>
</evidence>
<evidence type="ECO:0000259" key="6">
    <source>
        <dbReference type="PROSITE" id="PS50848"/>
    </source>
</evidence>
<evidence type="ECO:0000256" key="4">
    <source>
        <dbReference type="SAM" id="MobiDB-lite"/>
    </source>
</evidence>
<dbReference type="InterPro" id="IPR051869">
    <property type="entry name" value="STARD3"/>
</dbReference>
<proteinExistence type="predicted"/>
<dbReference type="KEGG" id="crq:GCK72_009991"/>
<feature type="domain" description="MENTAL" evidence="7">
    <location>
        <begin position="17"/>
        <end position="193"/>
    </location>
</feature>
<evidence type="ECO:0000256" key="3">
    <source>
        <dbReference type="ARBA" id="ARBA00023136"/>
    </source>
</evidence>
<dbReference type="CTD" id="9807622"/>
<dbReference type="PROSITE" id="PS51439">
    <property type="entry name" value="MENTAL"/>
    <property type="match status" value="1"/>
</dbReference>
<dbReference type="RefSeq" id="XP_053587213.1">
    <property type="nucleotide sequence ID" value="XM_053727636.1"/>
</dbReference>
<sequence>MSGRQPLISNEYPRTSLSKDRKRFIVVAFFDSSITILLWLLCTVTRDDDWDKIFFDEINIFNPKFMKISLFDVVLLAILRMLILGFVYGICLVKQWYTVAFTTLASSAYILMKVLFYFNHSSSAVPPILLIIASFTLCWSEFYLMPFQILPRERRHARRDIDGVENPDFSTDEETRSNYRHRRGRRQQNSGNQSEVPTAVPSRVSSGVFIASDYDEFRSAAEFSSDEEARTRLLVPPDTRRLFEITLRECLDQVEELIRDSRLGGWKTLRSNTPTVLQGPDNYFLVRAEFNKFPALVLFNIAWKDMLKWNTQVIEGKMIAHLDNATDLYYSVSAPAMRGYISSRDFLDLRKIKLDSTTDIYTGYFVSVESNLCPTSGNPKIVRGHNFPSMIRTSKGEGGITCFEWLMKTDLKGGLPKRLVNSGMINYFSEHPVPTTKSSQSPVVPVAPAAGSSIKQSDNASPEIVKKEEGKSEVKEPEPKKTESVVEKKEKEKMEDTFEAIQPKQQDAGRKKELGDKKKAENKGDYKTWNKVIENSEFNKTLSEKDEKDGKKKTGKKDDEKKEDDDKKEGDEKKSEKKEIEKKTEKDGDEKKSEKK</sequence>
<feature type="transmembrane region" description="Helical" evidence="5">
    <location>
        <begin position="96"/>
        <end position="118"/>
    </location>
</feature>
<evidence type="ECO:0000256" key="2">
    <source>
        <dbReference type="ARBA" id="ARBA00022692"/>
    </source>
</evidence>
<dbReference type="PANTHER" id="PTHR46121">
    <property type="entry name" value="STEROIDOGENIC ACUTE REGULATORY PROTEIN-LIKE"/>
    <property type="match status" value="1"/>
</dbReference>
<comment type="caution">
    <text evidence="8">The sequence shown here is derived from an EMBL/GenBank/DDBJ whole genome shotgun (WGS) entry which is preliminary data.</text>
</comment>
<dbReference type="PANTHER" id="PTHR46121:SF4">
    <property type="entry name" value="STEROIDOGENIC ACUTE REGULATORY PROTEIN-LIKE"/>
    <property type="match status" value="1"/>
</dbReference>
<dbReference type="AlphaFoldDB" id="A0A6A5H407"/>
<dbReference type="GO" id="GO:0031902">
    <property type="term" value="C:late endosome membrane"/>
    <property type="evidence" value="ECO:0007669"/>
    <property type="project" value="TreeGrafter"/>
</dbReference>
<feature type="region of interest" description="Disordered" evidence="4">
    <location>
        <begin position="433"/>
        <end position="596"/>
    </location>
</feature>
<dbReference type="Gene3D" id="3.30.530.20">
    <property type="match status" value="1"/>
</dbReference>
<dbReference type="EMBL" id="WUAV01000003">
    <property type="protein sequence ID" value="KAF1761735.1"/>
    <property type="molecule type" value="Genomic_DNA"/>
</dbReference>
<gene>
    <name evidence="8" type="ORF">GCK72_009991</name>
</gene>
<dbReference type="InterPro" id="IPR019498">
    <property type="entry name" value="MENTAL"/>
</dbReference>
<dbReference type="SUPFAM" id="SSF55961">
    <property type="entry name" value="Bet v1-like"/>
    <property type="match status" value="1"/>
</dbReference>
<dbReference type="PROSITE" id="PS50848">
    <property type="entry name" value="START"/>
    <property type="match status" value="1"/>
</dbReference>
<evidence type="ECO:0000256" key="1">
    <source>
        <dbReference type="ARBA" id="ARBA00004141"/>
    </source>
</evidence>
<organism evidence="8 9">
    <name type="scientific">Caenorhabditis remanei</name>
    <name type="common">Caenorhabditis vulgaris</name>
    <dbReference type="NCBI Taxonomy" id="31234"/>
    <lineage>
        <taxon>Eukaryota</taxon>
        <taxon>Metazoa</taxon>
        <taxon>Ecdysozoa</taxon>
        <taxon>Nematoda</taxon>
        <taxon>Chromadorea</taxon>
        <taxon>Rhabditida</taxon>
        <taxon>Rhabditina</taxon>
        <taxon>Rhabditomorpha</taxon>
        <taxon>Rhabditoidea</taxon>
        <taxon>Rhabditidae</taxon>
        <taxon>Peloderinae</taxon>
        <taxon>Caenorhabditis</taxon>
    </lineage>
</organism>
<reference evidence="8 9" key="1">
    <citation type="submission" date="2019-12" db="EMBL/GenBank/DDBJ databases">
        <title>Chromosome-level assembly of the Caenorhabditis remanei genome.</title>
        <authorList>
            <person name="Teterina A.A."/>
            <person name="Willis J.H."/>
            <person name="Phillips P.C."/>
        </authorList>
    </citation>
    <scope>NUCLEOTIDE SEQUENCE [LARGE SCALE GENOMIC DNA]</scope>
    <source>
        <strain evidence="8 9">PX506</strain>
        <tissue evidence="8">Whole organism</tissue>
    </source>
</reference>
<feature type="transmembrane region" description="Helical" evidence="5">
    <location>
        <begin position="124"/>
        <end position="145"/>
    </location>
</feature>
<keyword evidence="3 5" id="KW-0472">Membrane</keyword>
<feature type="transmembrane region" description="Helical" evidence="5">
    <location>
        <begin position="66"/>
        <end position="89"/>
    </location>
</feature>
<protein>
    <recommendedName>
        <fullName evidence="10">START domain-containing protein</fullName>
    </recommendedName>
</protein>
<feature type="transmembrane region" description="Helical" evidence="5">
    <location>
        <begin position="24"/>
        <end position="46"/>
    </location>
</feature>
<dbReference type="SMART" id="SM00234">
    <property type="entry name" value="START"/>
    <property type="match status" value="1"/>
</dbReference>
<dbReference type="GO" id="GO:0005765">
    <property type="term" value="C:lysosomal membrane"/>
    <property type="evidence" value="ECO:0007669"/>
    <property type="project" value="TreeGrafter"/>
</dbReference>
<evidence type="ECO:0008006" key="10">
    <source>
        <dbReference type="Google" id="ProtNLM"/>
    </source>
</evidence>
<evidence type="ECO:0000313" key="8">
    <source>
        <dbReference type="EMBL" id="KAF1761735.1"/>
    </source>
</evidence>
<feature type="domain" description="START" evidence="6">
    <location>
        <begin position="297"/>
        <end position="424"/>
    </location>
</feature>
<dbReference type="GO" id="GO:0005789">
    <property type="term" value="C:endoplasmic reticulum membrane"/>
    <property type="evidence" value="ECO:0007669"/>
    <property type="project" value="TreeGrafter"/>
</dbReference>
<keyword evidence="2 5" id="KW-0812">Transmembrane</keyword>
<dbReference type="GeneID" id="9807622"/>
<dbReference type="InterPro" id="IPR002913">
    <property type="entry name" value="START_lipid-bd_dom"/>
</dbReference>
<dbReference type="GO" id="GO:0008289">
    <property type="term" value="F:lipid binding"/>
    <property type="evidence" value="ECO:0007669"/>
    <property type="project" value="InterPro"/>
</dbReference>
<dbReference type="InterPro" id="IPR023393">
    <property type="entry name" value="START-like_dom_sf"/>
</dbReference>
<evidence type="ECO:0000313" key="9">
    <source>
        <dbReference type="Proteomes" id="UP000483820"/>
    </source>
</evidence>
<dbReference type="GO" id="GO:0140284">
    <property type="term" value="C:endoplasmic reticulum-endosome membrane contact site"/>
    <property type="evidence" value="ECO:0007669"/>
    <property type="project" value="TreeGrafter"/>
</dbReference>
<evidence type="ECO:0000259" key="7">
    <source>
        <dbReference type="PROSITE" id="PS51439"/>
    </source>
</evidence>
<feature type="compositionally biased region" description="Basic and acidic residues" evidence="4">
    <location>
        <begin position="542"/>
        <end position="596"/>
    </location>
</feature>
<dbReference type="Proteomes" id="UP000483820">
    <property type="component" value="Chromosome III"/>
</dbReference>
<dbReference type="Pfam" id="PF10457">
    <property type="entry name" value="MENTAL"/>
    <property type="match status" value="1"/>
</dbReference>
<accession>A0A6A5H407</accession>
<keyword evidence="5" id="KW-1133">Transmembrane helix</keyword>
<name>A0A6A5H407_CAERE</name>
<comment type="subcellular location">
    <subcellularLocation>
        <location evidence="1">Membrane</location>
        <topology evidence="1">Multi-pass membrane protein</topology>
    </subcellularLocation>
</comment>
<feature type="compositionally biased region" description="Basic and acidic residues" evidence="4">
    <location>
        <begin position="507"/>
        <end position="528"/>
    </location>
</feature>
<dbReference type="GO" id="GO:0099044">
    <property type="term" value="P:vesicle tethering to endoplasmic reticulum"/>
    <property type="evidence" value="ECO:0007669"/>
    <property type="project" value="TreeGrafter"/>
</dbReference>
<feature type="region of interest" description="Disordered" evidence="4">
    <location>
        <begin position="161"/>
        <end position="200"/>
    </location>
</feature>